<dbReference type="HOGENOM" id="CLU_037990_7_4_11"/>
<dbReference type="InterPro" id="IPR029063">
    <property type="entry name" value="SAM-dependent_MTases_sf"/>
</dbReference>
<reference evidence="5" key="1">
    <citation type="submission" date="2010-08" db="EMBL/GenBank/DDBJ databases">
        <authorList>
            <person name="Muzny D."/>
            <person name="Qin X."/>
            <person name="Buhay C."/>
            <person name="Dugan-Rocha S."/>
            <person name="Ding Y."/>
            <person name="Chen G."/>
            <person name="Hawes A."/>
            <person name="Holder M."/>
            <person name="Jhangiani S."/>
            <person name="Johnson A."/>
            <person name="Khan Z."/>
            <person name="Li Z."/>
            <person name="Liu W."/>
            <person name="Liu X."/>
            <person name="Perez L."/>
            <person name="Shen H."/>
            <person name="Wang Q."/>
            <person name="Watt J."/>
            <person name="Xi L."/>
            <person name="Xin Y."/>
            <person name="Zhou J."/>
            <person name="Deng J."/>
            <person name="Jiang H."/>
            <person name="Liu Y."/>
            <person name="Qu J."/>
            <person name="Song X.-Z."/>
            <person name="Zhang L."/>
            <person name="Villasana D."/>
            <person name="Johnson A."/>
            <person name="Liu J."/>
            <person name="Liyanage D."/>
            <person name="Lorensuhewa L."/>
            <person name="Robinson T."/>
            <person name="Song A."/>
            <person name="Song B.-B."/>
            <person name="Dinh H."/>
            <person name="Thornton R."/>
            <person name="Coyle M."/>
            <person name="Francisco L."/>
            <person name="Jackson L."/>
            <person name="Javaid M."/>
            <person name="Korchina V."/>
            <person name="Kovar C."/>
            <person name="Mata R."/>
            <person name="Mathew T."/>
            <person name="Ngo R."/>
            <person name="Nguyen L."/>
            <person name="Nguyen N."/>
            <person name="Okwuonu G."/>
            <person name="Ongeri F."/>
            <person name="Pham C."/>
            <person name="Simmons D."/>
            <person name="Wilczek-Boney K."/>
            <person name="Hale W."/>
            <person name="Jakkamsetti A."/>
            <person name="Pham P."/>
            <person name="Ruth R."/>
            <person name="San Lucas F."/>
            <person name="Warren J."/>
            <person name="Zhang J."/>
            <person name="Zhao Z."/>
            <person name="Zhou C."/>
            <person name="Zhu D."/>
            <person name="Lee S."/>
            <person name="Bess C."/>
            <person name="Blankenburg K."/>
            <person name="Forbes L."/>
            <person name="Fu Q."/>
            <person name="Gubbala S."/>
            <person name="Hirani K."/>
            <person name="Jayaseelan J.C."/>
            <person name="Lara F."/>
            <person name="Munidasa M."/>
            <person name="Palculict T."/>
            <person name="Patil S."/>
            <person name="Pu L.-L."/>
            <person name="Saada N."/>
            <person name="Tang L."/>
            <person name="Weissenberger G."/>
            <person name="Zhu Y."/>
            <person name="Hemphill L."/>
            <person name="Shang Y."/>
            <person name="Youmans B."/>
            <person name="Ayvaz T."/>
            <person name="Ross M."/>
            <person name="Santibanez J."/>
            <person name="Aqrawi P."/>
            <person name="Gross S."/>
            <person name="Joshi V."/>
            <person name="Fowler G."/>
            <person name="Nazareth L."/>
            <person name="Reid J."/>
            <person name="Worley K."/>
            <person name="Petrosino J."/>
            <person name="Highlander S."/>
            <person name="Gibbs R."/>
        </authorList>
    </citation>
    <scope>NUCLEOTIDE SEQUENCE [LARGE SCALE GENOMIC DNA]</scope>
    <source>
        <strain evidence="5">DSM 15272</strain>
    </source>
</reference>
<evidence type="ECO:0000256" key="3">
    <source>
        <dbReference type="ARBA" id="ARBA00022691"/>
    </source>
</evidence>
<dbReference type="SUPFAM" id="SSF53335">
    <property type="entry name" value="S-adenosyl-L-methionine-dependent methyltransferases"/>
    <property type="match status" value="1"/>
</dbReference>
<dbReference type="eggNOG" id="COG2226">
    <property type="taxonomic scope" value="Bacteria"/>
</dbReference>
<dbReference type="InterPro" id="IPR052356">
    <property type="entry name" value="Thiol_S-MT"/>
</dbReference>
<keyword evidence="1 5" id="KW-0489">Methyltransferase</keyword>
<dbReference type="PANTHER" id="PTHR45036">
    <property type="entry name" value="METHYLTRANSFERASE LIKE 7B"/>
    <property type="match status" value="1"/>
</dbReference>
<keyword evidence="6" id="KW-1185">Reference proteome</keyword>
<protein>
    <submittedName>
        <fullName evidence="5">Methyltransferase domain protein</fullName>
    </submittedName>
</protein>
<accession>E2SBW3</accession>
<dbReference type="Proteomes" id="UP000003111">
    <property type="component" value="Unassembled WGS sequence"/>
</dbReference>
<dbReference type="STRING" id="585531.HMPREF0063_11522"/>
<dbReference type="Pfam" id="PF08241">
    <property type="entry name" value="Methyltransf_11"/>
    <property type="match status" value="1"/>
</dbReference>
<evidence type="ECO:0000313" key="6">
    <source>
        <dbReference type="Proteomes" id="UP000003111"/>
    </source>
</evidence>
<comment type="caution">
    <text evidence="5">The sequence shown here is derived from an EMBL/GenBank/DDBJ whole genome shotgun (WGS) entry which is preliminary data.</text>
</comment>
<dbReference type="GO" id="GO:0008757">
    <property type="term" value="F:S-adenosylmethionine-dependent methyltransferase activity"/>
    <property type="evidence" value="ECO:0007669"/>
    <property type="project" value="InterPro"/>
</dbReference>
<dbReference type="EMBL" id="ACLF03000005">
    <property type="protein sequence ID" value="EFQ83249.1"/>
    <property type="molecule type" value="Genomic_DNA"/>
</dbReference>
<evidence type="ECO:0000259" key="4">
    <source>
        <dbReference type="Pfam" id="PF08241"/>
    </source>
</evidence>
<dbReference type="PROSITE" id="PS01184">
    <property type="entry name" value="UBIE_2"/>
    <property type="match status" value="1"/>
</dbReference>
<organism evidence="5 6">
    <name type="scientific">Aeromicrobium marinum DSM 15272</name>
    <dbReference type="NCBI Taxonomy" id="585531"/>
    <lineage>
        <taxon>Bacteria</taxon>
        <taxon>Bacillati</taxon>
        <taxon>Actinomycetota</taxon>
        <taxon>Actinomycetes</taxon>
        <taxon>Propionibacteriales</taxon>
        <taxon>Nocardioidaceae</taxon>
        <taxon>Aeromicrobium</taxon>
    </lineage>
</organism>
<proteinExistence type="predicted"/>
<keyword evidence="2" id="KW-0808">Transferase</keyword>
<dbReference type="InterPro" id="IPR013216">
    <property type="entry name" value="Methyltransf_11"/>
</dbReference>
<keyword evidence="3" id="KW-0949">S-adenosyl-L-methionine</keyword>
<evidence type="ECO:0000313" key="5">
    <source>
        <dbReference type="EMBL" id="EFQ83249.1"/>
    </source>
</evidence>
<gene>
    <name evidence="5" type="ORF">HMPREF0063_11522</name>
</gene>
<dbReference type="PANTHER" id="PTHR45036:SF1">
    <property type="entry name" value="METHYLTRANSFERASE LIKE 7A"/>
    <property type="match status" value="1"/>
</dbReference>
<dbReference type="GO" id="GO:0032259">
    <property type="term" value="P:methylation"/>
    <property type="evidence" value="ECO:0007669"/>
    <property type="project" value="UniProtKB-KW"/>
</dbReference>
<dbReference type="CDD" id="cd02440">
    <property type="entry name" value="AdoMet_MTases"/>
    <property type="match status" value="1"/>
</dbReference>
<dbReference type="AlphaFoldDB" id="E2SBW3"/>
<name>E2SBW3_9ACTN</name>
<dbReference type="Gene3D" id="3.40.50.150">
    <property type="entry name" value="Vaccinia Virus protein VP39"/>
    <property type="match status" value="1"/>
</dbReference>
<dbReference type="InterPro" id="IPR023576">
    <property type="entry name" value="UbiE/COQ5_MeTrFase_CS"/>
</dbReference>
<evidence type="ECO:0000256" key="1">
    <source>
        <dbReference type="ARBA" id="ARBA00022603"/>
    </source>
</evidence>
<evidence type="ECO:0000256" key="2">
    <source>
        <dbReference type="ARBA" id="ARBA00022679"/>
    </source>
</evidence>
<sequence length="221" mass="24042">MSSADHEDHPMGLAEQWDRHVVPRLVDVALNDRMTHRWRESVAAGARGTVLDVGFGSGRNLPFLDPAVVDRVLVVEPSDVAWERSAAARRAFGRPVERVGLDGAALDLAADSVDTAVTTWTLCTIPDVTSALAEMARVVRPGGTLRFAEHSLAPDAGPRRTARRIQPVWGRLAGGCHLTRDIPRLVADAGYEVTLTQTRYATPLRATRFSSWFVTGSATPR</sequence>
<feature type="domain" description="Methyltransferase type 11" evidence="4">
    <location>
        <begin position="51"/>
        <end position="146"/>
    </location>
</feature>